<keyword evidence="7" id="KW-0010">Activator</keyword>
<dbReference type="GO" id="GO:0005634">
    <property type="term" value="C:nucleus"/>
    <property type="evidence" value="ECO:0007669"/>
    <property type="project" value="UniProtKB-SubCell"/>
</dbReference>
<sequence length="633" mass="71230">MYCFLVVHRSRLWCDNCGSNRDTQTLDDGRACCGFCGKLLVEDNYSEEVTFAKDAGGQSRAQGTLNRLASGYSASRDRTLDGAYEDMQWMLSSVFNDDDSNVLRRARNFYRIALERNFTKGRPKHLVEAACLYVACRTSEPDPKPYLLIEFAEFLGRNVYELGAVYLTLVQQLSLQDVQSIQKAVDPSLFIHRFANRLLGQTDVNVETTALKIIASMKRDWMQTGRKPSGLCGAALYISAISHGYSYTKSHIVKVVHICEATLTKRLIEFENTESGSLTIDEFTQKAEKHEAELRSLGQTTIGMKSSDKCEVLCKHKGELTFAHGLCRECYAEFMNFSGGLDGESEPPAFQRAQHERMEKEYAEKNAVDPSCDHMAIQGQNSNYIKIPGESRDENLHFSEDVNAGGATKEVPIDDAGYSKLQGADNISAESPASETLSDIEDLEVDNYIHTAEETQYKKIIWEELNREYVEEQLAKEAAAAAAKEAYEAHLRNCPEDMEDARKLAAEVAAAMEQSKKERRQKRAAEAKNAAPPRTAAEATRQMLAKKKLDSKINYDVLDELFNDSFSPDNKKSRLNDEVYASGTEYLKQNIKENDSELGPENENEDGPEEFSEGLQYGNEEDYIDDYGYDEEY</sequence>
<dbReference type="Proteomes" id="UP000077755">
    <property type="component" value="Chromosome 7"/>
</dbReference>
<keyword evidence="8" id="KW-0804">Transcription</keyword>
<dbReference type="Gene3D" id="1.10.472.10">
    <property type="entry name" value="Cyclin-like"/>
    <property type="match status" value="2"/>
</dbReference>
<evidence type="ECO:0000256" key="6">
    <source>
        <dbReference type="ARBA" id="ARBA00023015"/>
    </source>
</evidence>
<comment type="similarity">
    <text evidence="2">Belongs to the TFIIB family.</text>
</comment>
<organism evidence="12 13">
    <name type="scientific">Daucus carota subsp. sativus</name>
    <name type="common">Carrot</name>
    <dbReference type="NCBI Taxonomy" id="79200"/>
    <lineage>
        <taxon>Eukaryota</taxon>
        <taxon>Viridiplantae</taxon>
        <taxon>Streptophyta</taxon>
        <taxon>Embryophyta</taxon>
        <taxon>Tracheophyta</taxon>
        <taxon>Spermatophyta</taxon>
        <taxon>Magnoliopsida</taxon>
        <taxon>eudicotyledons</taxon>
        <taxon>Gunneridae</taxon>
        <taxon>Pentapetalae</taxon>
        <taxon>asterids</taxon>
        <taxon>campanulids</taxon>
        <taxon>Apiales</taxon>
        <taxon>Apiaceae</taxon>
        <taxon>Apioideae</taxon>
        <taxon>Scandiceae</taxon>
        <taxon>Daucinae</taxon>
        <taxon>Daucus</taxon>
        <taxon>Daucus sect. Daucus</taxon>
    </lineage>
</organism>
<keyword evidence="3" id="KW-0479">Metal-binding</keyword>
<reference evidence="12" key="1">
    <citation type="journal article" date="2016" name="Nat. Genet.">
        <title>A high-quality carrot genome assembly provides new insights into carotenoid accumulation and asterid genome evolution.</title>
        <authorList>
            <person name="Iorizzo M."/>
            <person name="Ellison S."/>
            <person name="Senalik D."/>
            <person name="Zeng P."/>
            <person name="Satapoomin P."/>
            <person name="Huang J."/>
            <person name="Bowman M."/>
            <person name="Iovene M."/>
            <person name="Sanseverino W."/>
            <person name="Cavagnaro P."/>
            <person name="Yildiz M."/>
            <person name="Macko-Podgorni A."/>
            <person name="Moranska E."/>
            <person name="Grzebelus E."/>
            <person name="Grzebelus D."/>
            <person name="Ashrafi H."/>
            <person name="Zheng Z."/>
            <person name="Cheng S."/>
            <person name="Spooner D."/>
            <person name="Van Deynze A."/>
            <person name="Simon P."/>
        </authorList>
    </citation>
    <scope>NUCLEOTIDE SEQUENCE</scope>
    <source>
        <tissue evidence="12">Leaf</tissue>
    </source>
</reference>
<dbReference type="GO" id="GO:0000995">
    <property type="term" value="F:RNA polymerase III general transcription initiation factor activity"/>
    <property type="evidence" value="ECO:0007669"/>
    <property type="project" value="TreeGrafter"/>
</dbReference>
<feature type="compositionally biased region" description="Acidic residues" evidence="10">
    <location>
        <begin position="596"/>
        <end position="612"/>
    </location>
</feature>
<protein>
    <recommendedName>
        <fullName evidence="11">Cyclin-like domain-containing protein</fullName>
    </recommendedName>
</protein>
<dbReference type="GO" id="GO:0001006">
    <property type="term" value="F:RNA polymerase III type 3 promoter sequence-specific DNA binding"/>
    <property type="evidence" value="ECO:0007669"/>
    <property type="project" value="TreeGrafter"/>
</dbReference>
<gene>
    <name evidence="12" type="ORF">DCAR_0728168</name>
</gene>
<dbReference type="InterPro" id="IPR011665">
    <property type="entry name" value="BRF1_TBP-bd_dom"/>
</dbReference>
<dbReference type="SUPFAM" id="SSF47954">
    <property type="entry name" value="Cyclin-like"/>
    <property type="match status" value="2"/>
</dbReference>
<dbReference type="InterPro" id="IPR000812">
    <property type="entry name" value="TFIIB"/>
</dbReference>
<dbReference type="PANTHER" id="PTHR11618">
    <property type="entry name" value="TRANSCRIPTION INITIATION FACTOR IIB-RELATED"/>
    <property type="match status" value="1"/>
</dbReference>
<evidence type="ECO:0000256" key="3">
    <source>
        <dbReference type="ARBA" id="ARBA00022723"/>
    </source>
</evidence>
<evidence type="ECO:0000256" key="1">
    <source>
        <dbReference type="ARBA" id="ARBA00004123"/>
    </source>
</evidence>
<dbReference type="GO" id="GO:0017025">
    <property type="term" value="F:TBP-class protein binding"/>
    <property type="evidence" value="ECO:0007669"/>
    <property type="project" value="InterPro"/>
</dbReference>
<evidence type="ECO:0000256" key="5">
    <source>
        <dbReference type="ARBA" id="ARBA00022833"/>
    </source>
</evidence>
<dbReference type="EMBL" id="CP093349">
    <property type="protein sequence ID" value="WOH08721.1"/>
    <property type="molecule type" value="Genomic_DNA"/>
</dbReference>
<keyword evidence="5" id="KW-0862">Zinc</keyword>
<evidence type="ECO:0000313" key="13">
    <source>
        <dbReference type="Proteomes" id="UP000077755"/>
    </source>
</evidence>
<reference evidence="12" key="2">
    <citation type="submission" date="2022-03" db="EMBL/GenBank/DDBJ databases">
        <title>Draft title - Genomic analysis of global carrot germplasm unveils the trajectory of domestication and the origin of high carotenoid orange carrot.</title>
        <authorList>
            <person name="Iorizzo M."/>
            <person name="Ellison S."/>
            <person name="Senalik D."/>
            <person name="Macko-Podgorni A."/>
            <person name="Grzebelus D."/>
            <person name="Bostan H."/>
            <person name="Rolling W."/>
            <person name="Curaba J."/>
            <person name="Simon P."/>
        </authorList>
    </citation>
    <scope>NUCLEOTIDE SEQUENCE</scope>
    <source>
        <tissue evidence="12">Leaf</tissue>
    </source>
</reference>
<keyword evidence="6" id="KW-0805">Transcription regulation</keyword>
<keyword evidence="4" id="KW-0863">Zinc-finger</keyword>
<dbReference type="InterPro" id="IPR013763">
    <property type="entry name" value="Cyclin-like_dom"/>
</dbReference>
<feature type="domain" description="Cyclin-like" evidence="11">
    <location>
        <begin position="189"/>
        <end position="272"/>
    </location>
</feature>
<dbReference type="GO" id="GO:0000126">
    <property type="term" value="C:transcription factor TFIIIB complex"/>
    <property type="evidence" value="ECO:0007669"/>
    <property type="project" value="TreeGrafter"/>
</dbReference>
<dbReference type="GO" id="GO:0008270">
    <property type="term" value="F:zinc ion binding"/>
    <property type="evidence" value="ECO:0007669"/>
    <property type="project" value="UniProtKB-KW"/>
</dbReference>
<evidence type="ECO:0000256" key="10">
    <source>
        <dbReference type="SAM" id="MobiDB-lite"/>
    </source>
</evidence>
<dbReference type="PANTHER" id="PTHR11618:SF4">
    <property type="entry name" value="TRANSCRIPTION FACTOR IIIB 90 KDA SUBUNIT"/>
    <property type="match status" value="1"/>
</dbReference>
<evidence type="ECO:0000256" key="8">
    <source>
        <dbReference type="ARBA" id="ARBA00023163"/>
    </source>
</evidence>
<dbReference type="Pfam" id="PF00382">
    <property type="entry name" value="TFIIB"/>
    <property type="match status" value="2"/>
</dbReference>
<dbReference type="GO" id="GO:0070897">
    <property type="term" value="P:transcription preinitiation complex assembly"/>
    <property type="evidence" value="ECO:0007669"/>
    <property type="project" value="InterPro"/>
</dbReference>
<name>A0AAF1B9Z3_DAUCS</name>
<proteinExistence type="inferred from homology"/>
<keyword evidence="13" id="KW-1185">Reference proteome</keyword>
<dbReference type="InterPro" id="IPR036915">
    <property type="entry name" value="Cyclin-like_sf"/>
</dbReference>
<evidence type="ECO:0000256" key="7">
    <source>
        <dbReference type="ARBA" id="ARBA00023159"/>
    </source>
</evidence>
<evidence type="ECO:0000256" key="9">
    <source>
        <dbReference type="ARBA" id="ARBA00023242"/>
    </source>
</evidence>
<dbReference type="InterPro" id="IPR013150">
    <property type="entry name" value="TFIIB_cyclin"/>
</dbReference>
<feature type="domain" description="Cyclin-like" evidence="11">
    <location>
        <begin position="88"/>
        <end position="171"/>
    </location>
</feature>
<feature type="region of interest" description="Disordered" evidence="10">
    <location>
        <begin position="511"/>
        <end position="541"/>
    </location>
</feature>
<evidence type="ECO:0000256" key="2">
    <source>
        <dbReference type="ARBA" id="ARBA00010857"/>
    </source>
</evidence>
<accession>A0AAF1B9Z3</accession>
<dbReference type="Pfam" id="PF07741">
    <property type="entry name" value="BRF1"/>
    <property type="match status" value="1"/>
</dbReference>
<dbReference type="CDD" id="cd20554">
    <property type="entry name" value="CYCLIN_TFIIIB90_rpt2"/>
    <property type="match status" value="1"/>
</dbReference>
<dbReference type="FunFam" id="1.10.472.10:FF:000066">
    <property type="entry name" value="Transcription factor IIIB subunit"/>
    <property type="match status" value="1"/>
</dbReference>
<dbReference type="Gene3D" id="1.20.5.650">
    <property type="entry name" value="Single helix bin"/>
    <property type="match status" value="1"/>
</dbReference>
<evidence type="ECO:0000259" key="11">
    <source>
        <dbReference type="SMART" id="SM00385"/>
    </source>
</evidence>
<dbReference type="GO" id="GO:0097550">
    <property type="term" value="C:transcription preinitiation complex"/>
    <property type="evidence" value="ECO:0007669"/>
    <property type="project" value="TreeGrafter"/>
</dbReference>
<keyword evidence="9" id="KW-0539">Nucleus</keyword>
<comment type="subcellular location">
    <subcellularLocation>
        <location evidence="1">Nucleus</location>
    </subcellularLocation>
</comment>
<evidence type="ECO:0000256" key="4">
    <source>
        <dbReference type="ARBA" id="ARBA00022771"/>
    </source>
</evidence>
<feature type="region of interest" description="Disordered" evidence="10">
    <location>
        <begin position="586"/>
        <end position="633"/>
    </location>
</feature>
<feature type="compositionally biased region" description="Acidic residues" evidence="10">
    <location>
        <begin position="619"/>
        <end position="633"/>
    </location>
</feature>
<feature type="compositionally biased region" description="Low complexity" evidence="10">
    <location>
        <begin position="527"/>
        <end position="541"/>
    </location>
</feature>
<dbReference type="AlphaFoldDB" id="A0AAF1B9Z3"/>
<evidence type="ECO:0000313" key="12">
    <source>
        <dbReference type="EMBL" id="WOH08721.1"/>
    </source>
</evidence>
<dbReference type="SMART" id="SM00385">
    <property type="entry name" value="CYCLIN"/>
    <property type="match status" value="2"/>
</dbReference>